<evidence type="ECO:0000256" key="6">
    <source>
        <dbReference type="SAM" id="Coils"/>
    </source>
</evidence>
<dbReference type="GO" id="GO:0009007">
    <property type="term" value="F:site-specific DNA-methyltransferase (adenine-specific) activity"/>
    <property type="evidence" value="ECO:0007669"/>
    <property type="project" value="UniProtKB-EC"/>
</dbReference>
<reference evidence="8 9" key="1">
    <citation type="submission" date="2014-07" db="EMBL/GenBank/DDBJ databases">
        <title>Draft genome of Clostridium sulfidigenes 113A isolated from sediments associated with methane hydrate from Krishna Godavari basin.</title>
        <authorList>
            <person name="Honkalas V.S."/>
            <person name="Dabir A.P."/>
            <person name="Arora P."/>
            <person name="Dhakephalkar P.K."/>
        </authorList>
    </citation>
    <scope>NUCLEOTIDE SEQUENCE [LARGE SCALE GENOMIC DNA]</scope>
    <source>
        <strain evidence="8 9">113A</strain>
    </source>
</reference>
<dbReference type="GO" id="GO:0006304">
    <property type="term" value="P:DNA modification"/>
    <property type="evidence" value="ECO:0007669"/>
    <property type="project" value="InterPro"/>
</dbReference>
<evidence type="ECO:0000256" key="4">
    <source>
        <dbReference type="ARBA" id="ARBA00022691"/>
    </source>
</evidence>
<keyword evidence="4" id="KW-0949">S-adenosyl-L-methionine</keyword>
<dbReference type="PANTHER" id="PTHR33841">
    <property type="entry name" value="DNA METHYLTRANSFERASE YEEA-RELATED"/>
    <property type="match status" value="1"/>
</dbReference>
<dbReference type="NCBIfam" id="NF033452">
    <property type="entry name" value="BREX_1_MTaseX"/>
    <property type="match status" value="1"/>
</dbReference>
<feature type="domain" description="Type II methyltransferase M.TaqI-like" evidence="7">
    <location>
        <begin position="354"/>
        <end position="582"/>
    </location>
</feature>
<evidence type="ECO:0000313" key="8">
    <source>
        <dbReference type="EMBL" id="KEZ86280.1"/>
    </source>
</evidence>
<keyword evidence="8" id="KW-0540">Nuclease</keyword>
<dbReference type="Proteomes" id="UP000028542">
    <property type="component" value="Unassembled WGS sequence"/>
</dbReference>
<keyword evidence="8" id="KW-0255">Endonuclease</keyword>
<dbReference type="GO" id="GO:0003676">
    <property type="term" value="F:nucleic acid binding"/>
    <property type="evidence" value="ECO:0007669"/>
    <property type="project" value="InterPro"/>
</dbReference>
<dbReference type="PRINTS" id="PR00507">
    <property type="entry name" value="N12N6MTFRASE"/>
</dbReference>
<name>A0A084JBE6_9CLOT</name>
<dbReference type="InterPro" id="IPR047939">
    <property type="entry name" value="BREX_1_PglX"/>
</dbReference>
<gene>
    <name evidence="8" type="ORF">IO99_10410</name>
</gene>
<feature type="coiled-coil region" evidence="6">
    <location>
        <begin position="442"/>
        <end position="469"/>
    </location>
</feature>
<dbReference type="PROSITE" id="PS00092">
    <property type="entry name" value="N6_MTASE"/>
    <property type="match status" value="1"/>
</dbReference>
<dbReference type="InterPro" id="IPR050953">
    <property type="entry name" value="N4_N6_ade-DNA_methylase"/>
</dbReference>
<proteinExistence type="predicted"/>
<dbReference type="Gene3D" id="3.40.50.150">
    <property type="entry name" value="Vaccinia Virus protein VP39"/>
    <property type="match status" value="1"/>
</dbReference>
<keyword evidence="2" id="KW-0489">Methyltransferase</keyword>
<keyword evidence="9" id="KW-1185">Reference proteome</keyword>
<sequence length="1230" mass="144716">MNKNKVKAFATWARSNLIEKIKDRAYKIGIEDNRIRDIEVVQSGFKVVGGEEIFNISPNHRKSLIKEIESKSLDEVVEEVAYTWFNRFIALRYMEVNDYLPIGIRIISSEIPGKREPDILFRVGEVIRELRLDSDLVYKLLDSSKNSDRENLYKYILIRQCNELGNIIPGLFERIEDYTELLFPDNLLEEGSILMKMCSDIDEEDWKEEVEIIGWMYQYYISEKKDKVFDDLKKNVKITKENIPAATQLFTPKWIVKYLVENSLGTIWIQGREDENLKNELKYYLEEDIQDFEIDDILHNIKLGRKNLHPEDIKVLDPCMGSGHILLYAFDVLYKIYKSAAYPEREIPRKILENNIFGLDIDLRASQIGMFCLIMKARAYNRRFFREVEKNPLKLNIVAIEESNGITYEIIEYFAKEDEELRGDLSYLVNTFKDGKEFGSILRVEKVNFQRLKERLEEINEENNLVFSDYRQILLNKLPKLINQGEIMSIKYEVCITNPPYMGLRGANDTLAKYLTNHYPLSKHDLFSVYMEVCKSYLKKDGIYAMVNQHSWMFLSSFLELRGKLLEDSTFISMIHLGSRVFEDNVGTIVQNVAFINQNSEIPKYKTRVVDLTKEVTALEKKVKIKSVCSGMERDGIYNIWLKKLMTIPTKPFAYWVNDNVLNLFSNLHKFENIAKPRQGMATSDNKRFLRDWYEVDINEINFSAVDRDEALLSKKKWFPYNKGGEYRKWFGNNRYVINWENDGSEVKDYAAMLYKSYSRTIKNEEFYFKSGLTYTFISENMGVRYSPQGFIFDVAGSSIFLDDKDLEKVVLALLCSKVANMFLDIMNPTYNIQVGDLKNIPIHEDVFKEEIKSIIDEIVEENIAISEAEWNDFETSWNFRTHPLMRDLRERKVKNVTIESRFKLWEKENMKIIEKLKNNEEKLNKIFIDVYGLNEELSPDVPYKDITLRRIELEREVKSLISFAVGCIMGRYSIDVDGLVYGGGNFQDKWDFKNHRVKKVEIDSTGKVNENRWVNSSFMPKFDNIMPITEEKYFSEDLMTKFIEFLKAVYGNEVLEENLNFIANILGKKDSETSRQSIRRYFFKEFYKDHIKAYGKKPIYWLFDSGKNDGFKALVYAHRHDSLTVALLRTEYVHIMQRKYEGELSTLELIKDSQEYSAKERAIARKKSEKLKRKIEELIEYDEIVAYMANEKKSINLDEGIKENYDKFQGIKIMKTNGKEAKMNLLYKI</sequence>
<organism evidence="8 9">
    <name type="scientific">Clostridium sulfidigenes</name>
    <dbReference type="NCBI Taxonomy" id="318464"/>
    <lineage>
        <taxon>Bacteria</taxon>
        <taxon>Bacillati</taxon>
        <taxon>Bacillota</taxon>
        <taxon>Clostridia</taxon>
        <taxon>Eubacteriales</taxon>
        <taxon>Clostridiaceae</taxon>
        <taxon>Clostridium</taxon>
    </lineage>
</organism>
<dbReference type="InterPro" id="IPR029063">
    <property type="entry name" value="SAM-dependent_MTases_sf"/>
</dbReference>
<protein>
    <recommendedName>
        <fullName evidence="1">site-specific DNA-methyltransferase (adenine-specific)</fullName>
        <ecNumber evidence="1">2.1.1.72</ecNumber>
    </recommendedName>
</protein>
<dbReference type="EC" id="2.1.1.72" evidence="1"/>
<keyword evidence="3" id="KW-0808">Transferase</keyword>
<dbReference type="eggNOG" id="COG0827">
    <property type="taxonomic scope" value="Bacteria"/>
</dbReference>
<dbReference type="Pfam" id="PF07669">
    <property type="entry name" value="Eco57I"/>
    <property type="match status" value="1"/>
</dbReference>
<evidence type="ECO:0000313" key="9">
    <source>
        <dbReference type="Proteomes" id="UP000028542"/>
    </source>
</evidence>
<keyword evidence="6" id="KW-0175">Coiled coil</keyword>
<dbReference type="GO" id="GO:0032259">
    <property type="term" value="P:methylation"/>
    <property type="evidence" value="ECO:0007669"/>
    <property type="project" value="UniProtKB-KW"/>
</dbReference>
<comment type="catalytic activity">
    <reaction evidence="5">
        <text>a 2'-deoxyadenosine in DNA + S-adenosyl-L-methionine = an N(6)-methyl-2'-deoxyadenosine in DNA + S-adenosyl-L-homocysteine + H(+)</text>
        <dbReference type="Rhea" id="RHEA:15197"/>
        <dbReference type="Rhea" id="RHEA-COMP:12418"/>
        <dbReference type="Rhea" id="RHEA-COMP:12419"/>
        <dbReference type="ChEBI" id="CHEBI:15378"/>
        <dbReference type="ChEBI" id="CHEBI:57856"/>
        <dbReference type="ChEBI" id="CHEBI:59789"/>
        <dbReference type="ChEBI" id="CHEBI:90615"/>
        <dbReference type="ChEBI" id="CHEBI:90616"/>
        <dbReference type="EC" id="2.1.1.72"/>
    </reaction>
</comment>
<dbReference type="AlphaFoldDB" id="A0A084JBE6"/>
<comment type="caution">
    <text evidence="8">The sequence shown here is derived from an EMBL/GenBank/DDBJ whole genome shotgun (WGS) entry which is preliminary data.</text>
</comment>
<dbReference type="EMBL" id="JPMD01000024">
    <property type="protein sequence ID" value="KEZ86280.1"/>
    <property type="molecule type" value="Genomic_DNA"/>
</dbReference>
<evidence type="ECO:0000259" key="7">
    <source>
        <dbReference type="Pfam" id="PF07669"/>
    </source>
</evidence>
<evidence type="ECO:0000256" key="1">
    <source>
        <dbReference type="ARBA" id="ARBA00011900"/>
    </source>
</evidence>
<evidence type="ECO:0000256" key="3">
    <source>
        <dbReference type="ARBA" id="ARBA00022679"/>
    </source>
</evidence>
<evidence type="ECO:0000256" key="2">
    <source>
        <dbReference type="ARBA" id="ARBA00022603"/>
    </source>
</evidence>
<accession>A0A084JBE6</accession>
<evidence type="ECO:0000256" key="5">
    <source>
        <dbReference type="ARBA" id="ARBA00047942"/>
    </source>
</evidence>
<keyword evidence="8" id="KW-0378">Hydrolase</keyword>
<dbReference type="eggNOG" id="COG1002">
    <property type="taxonomic scope" value="Bacteria"/>
</dbReference>
<dbReference type="SUPFAM" id="SSF53335">
    <property type="entry name" value="S-adenosyl-L-methionine-dependent methyltransferases"/>
    <property type="match status" value="1"/>
</dbReference>
<dbReference type="InterPro" id="IPR011639">
    <property type="entry name" value="MethylTrfase_TaqI-like_dom"/>
</dbReference>
<dbReference type="PANTHER" id="PTHR33841:SF1">
    <property type="entry name" value="DNA METHYLTRANSFERASE A"/>
    <property type="match status" value="1"/>
</dbReference>
<dbReference type="STRING" id="318464.IO99_10410"/>
<dbReference type="GO" id="GO:0004519">
    <property type="term" value="F:endonuclease activity"/>
    <property type="evidence" value="ECO:0007669"/>
    <property type="project" value="UniProtKB-KW"/>
</dbReference>
<dbReference type="InterPro" id="IPR002052">
    <property type="entry name" value="DNA_methylase_N6_adenine_CS"/>
</dbReference>
<dbReference type="RefSeq" id="WP_035132941.1">
    <property type="nucleotide sequence ID" value="NZ_JPMD01000024.1"/>
</dbReference>